<dbReference type="RefSeq" id="XP_056494303.1">
    <property type="nucleotide sequence ID" value="XM_056625721.1"/>
</dbReference>
<keyword evidence="4 7" id="KW-0560">Oxidoreductase</keyword>
<keyword evidence="7" id="KW-0503">Monooxygenase</keyword>
<accession>A0A9W9WBT6</accession>
<reference evidence="8" key="1">
    <citation type="submission" date="2022-12" db="EMBL/GenBank/DDBJ databases">
        <authorList>
            <person name="Petersen C."/>
        </authorList>
    </citation>
    <scope>NUCLEOTIDE SEQUENCE</scope>
    <source>
        <strain evidence="8">IBT 29677</strain>
    </source>
</reference>
<feature type="binding site" description="axial binding residue" evidence="6">
    <location>
        <position position="477"/>
    </location>
    <ligand>
        <name>heme</name>
        <dbReference type="ChEBI" id="CHEBI:30413"/>
    </ligand>
    <ligandPart>
        <name>Fe</name>
        <dbReference type="ChEBI" id="CHEBI:18248"/>
    </ligandPart>
</feature>
<dbReference type="AlphaFoldDB" id="A0A9W9WBT6"/>
<dbReference type="OrthoDB" id="1844152at2759"/>
<keyword evidence="6 7" id="KW-0349">Heme</keyword>
<keyword evidence="5 6" id="KW-0408">Iron</keyword>
<dbReference type="PANTHER" id="PTHR46206">
    <property type="entry name" value="CYTOCHROME P450"/>
    <property type="match status" value="1"/>
</dbReference>
<evidence type="ECO:0000313" key="8">
    <source>
        <dbReference type="EMBL" id="KAJ5414457.1"/>
    </source>
</evidence>
<evidence type="ECO:0000256" key="5">
    <source>
        <dbReference type="ARBA" id="ARBA00023004"/>
    </source>
</evidence>
<dbReference type="CDD" id="cd11041">
    <property type="entry name" value="CYP503A1-like"/>
    <property type="match status" value="1"/>
</dbReference>
<dbReference type="GO" id="GO:0004497">
    <property type="term" value="F:monooxygenase activity"/>
    <property type="evidence" value="ECO:0007669"/>
    <property type="project" value="UniProtKB-KW"/>
</dbReference>
<name>A0A9W9WBT6_9EURO</name>
<dbReference type="SUPFAM" id="SSF48264">
    <property type="entry name" value="Cytochrome P450"/>
    <property type="match status" value="1"/>
</dbReference>
<dbReference type="Gene3D" id="1.10.630.10">
    <property type="entry name" value="Cytochrome P450"/>
    <property type="match status" value="1"/>
</dbReference>
<comment type="similarity">
    <text evidence="2 7">Belongs to the cytochrome P450 family.</text>
</comment>
<evidence type="ECO:0000256" key="4">
    <source>
        <dbReference type="ARBA" id="ARBA00023002"/>
    </source>
</evidence>
<evidence type="ECO:0000313" key="9">
    <source>
        <dbReference type="Proteomes" id="UP001147747"/>
    </source>
</evidence>
<reference evidence="8" key="2">
    <citation type="journal article" date="2023" name="IMA Fungus">
        <title>Comparative genomic study of the Penicillium genus elucidates a diverse pangenome and 15 lateral gene transfer events.</title>
        <authorList>
            <person name="Petersen C."/>
            <person name="Sorensen T."/>
            <person name="Nielsen M.R."/>
            <person name="Sondergaard T.E."/>
            <person name="Sorensen J.L."/>
            <person name="Fitzpatrick D.A."/>
            <person name="Frisvad J.C."/>
            <person name="Nielsen K.L."/>
        </authorList>
    </citation>
    <scope>NUCLEOTIDE SEQUENCE</scope>
    <source>
        <strain evidence="8">IBT 29677</strain>
    </source>
</reference>
<dbReference type="InterPro" id="IPR001128">
    <property type="entry name" value="Cyt_P450"/>
</dbReference>
<evidence type="ECO:0000256" key="2">
    <source>
        <dbReference type="ARBA" id="ARBA00010617"/>
    </source>
</evidence>
<organism evidence="8 9">
    <name type="scientific">Penicillium cosmopolitanum</name>
    <dbReference type="NCBI Taxonomy" id="1131564"/>
    <lineage>
        <taxon>Eukaryota</taxon>
        <taxon>Fungi</taxon>
        <taxon>Dikarya</taxon>
        <taxon>Ascomycota</taxon>
        <taxon>Pezizomycotina</taxon>
        <taxon>Eurotiomycetes</taxon>
        <taxon>Eurotiomycetidae</taxon>
        <taxon>Eurotiales</taxon>
        <taxon>Aspergillaceae</taxon>
        <taxon>Penicillium</taxon>
    </lineage>
</organism>
<dbReference type="InterPro" id="IPR036396">
    <property type="entry name" value="Cyt_P450_sf"/>
</dbReference>
<dbReference type="GO" id="GO:0016705">
    <property type="term" value="F:oxidoreductase activity, acting on paired donors, with incorporation or reduction of molecular oxygen"/>
    <property type="evidence" value="ECO:0007669"/>
    <property type="project" value="InterPro"/>
</dbReference>
<dbReference type="PANTHER" id="PTHR46206:SF7">
    <property type="entry name" value="P450, PUTATIVE (EUROFUNG)-RELATED"/>
    <property type="match status" value="1"/>
</dbReference>
<keyword evidence="3 6" id="KW-0479">Metal-binding</keyword>
<dbReference type="PROSITE" id="PS00086">
    <property type="entry name" value="CYTOCHROME_P450"/>
    <property type="match status" value="1"/>
</dbReference>
<protein>
    <submittedName>
        <fullName evidence="8">Cytochrome P450</fullName>
    </submittedName>
</protein>
<dbReference type="PRINTS" id="PR00465">
    <property type="entry name" value="EP450IV"/>
</dbReference>
<dbReference type="GO" id="GO:0020037">
    <property type="term" value="F:heme binding"/>
    <property type="evidence" value="ECO:0007669"/>
    <property type="project" value="InterPro"/>
</dbReference>
<dbReference type="InterPro" id="IPR002403">
    <property type="entry name" value="Cyt_P450_E_grp-IV"/>
</dbReference>
<evidence type="ECO:0000256" key="1">
    <source>
        <dbReference type="ARBA" id="ARBA00001971"/>
    </source>
</evidence>
<comment type="cofactor">
    <cofactor evidence="1 6">
        <name>heme</name>
        <dbReference type="ChEBI" id="CHEBI:30413"/>
    </cofactor>
</comment>
<dbReference type="GO" id="GO:0043386">
    <property type="term" value="P:mycotoxin biosynthetic process"/>
    <property type="evidence" value="ECO:0007669"/>
    <property type="project" value="UniProtKB-ARBA"/>
</dbReference>
<dbReference type="GO" id="GO:0005506">
    <property type="term" value="F:iron ion binding"/>
    <property type="evidence" value="ECO:0007669"/>
    <property type="project" value="InterPro"/>
</dbReference>
<gene>
    <name evidence="8" type="ORF">N7509_001084</name>
</gene>
<keyword evidence="9" id="KW-1185">Reference proteome</keyword>
<comment type="caution">
    <text evidence="8">The sequence shown here is derived from an EMBL/GenBank/DDBJ whole genome shotgun (WGS) entry which is preliminary data.</text>
</comment>
<evidence type="ECO:0000256" key="6">
    <source>
        <dbReference type="PIRSR" id="PIRSR602403-1"/>
    </source>
</evidence>
<sequence length="533" mass="59766">MSMSVLPNLNATAGVVLNSISSLDVINRWPIAATAFVTCVAAYLIQIVFKSDGWAGIPMVGTEYGGPANRRKMFVNGEAKNLYLEGYRKFKERAFQITTANKLPNIVVAPKFMNELRKLPDDVLSFNKAAEESMHAKYTGLNTNIELLPHTIKTALTPALVRLNPVVADEVADALRTELPQSCSWTEVKIMEKIMRVVAIASGRVFVGPELCRNEEYLNASINYTVEVLEAVRAVSEIVPWLRLFLANRTPEVKKVRRCIKEADKFLRPVVTARREAAKNPDYQKPDDLLEWIMDAQSKFGNKDDKELARIQLSTSFAAIHTTTITATNALYTLAAMPELVTIFREEVNLALAESNGVFTSGAMQNMKKLDSFLKETMRYYALGSTSFQRKVLKTFTLSNGQVIPAGAIIELPAIGISNDEEFFPNYDNFDPLRFFKSRQEKIKQEKGIKQAETVANAQFVSVGPSSLTFGYGRHACPGRFFAVNEIKMIMATLLTNYDMKNIGTERYANLEFGEMAHPDPERKVLLRRIQEE</sequence>
<dbReference type="EMBL" id="JAPZBU010000003">
    <property type="protein sequence ID" value="KAJ5414457.1"/>
    <property type="molecule type" value="Genomic_DNA"/>
</dbReference>
<dbReference type="Proteomes" id="UP001147747">
    <property type="component" value="Unassembled WGS sequence"/>
</dbReference>
<proteinExistence type="inferred from homology"/>
<dbReference type="InterPro" id="IPR017972">
    <property type="entry name" value="Cyt_P450_CS"/>
</dbReference>
<evidence type="ECO:0000256" key="7">
    <source>
        <dbReference type="RuleBase" id="RU000461"/>
    </source>
</evidence>
<dbReference type="Pfam" id="PF00067">
    <property type="entry name" value="p450"/>
    <property type="match status" value="1"/>
</dbReference>
<evidence type="ECO:0000256" key="3">
    <source>
        <dbReference type="ARBA" id="ARBA00022723"/>
    </source>
</evidence>
<dbReference type="GeneID" id="81364701"/>